<dbReference type="InterPro" id="IPR037171">
    <property type="entry name" value="NagB/RpiA_transferase-like"/>
</dbReference>
<feature type="domain" description="Sugar-binding" evidence="5">
    <location>
        <begin position="74"/>
        <end position="321"/>
    </location>
</feature>
<evidence type="ECO:0000256" key="4">
    <source>
        <dbReference type="ARBA" id="ARBA00023163"/>
    </source>
</evidence>
<dbReference type="RefSeq" id="WP_339575958.1">
    <property type="nucleotide sequence ID" value="NZ_JBBIAA010000026.1"/>
</dbReference>
<comment type="caution">
    <text evidence="6">The sequence shown here is derived from an EMBL/GenBank/DDBJ whole genome shotgun (WGS) entry which is preliminary data.</text>
</comment>
<evidence type="ECO:0000313" key="7">
    <source>
        <dbReference type="Proteomes" id="UP001387100"/>
    </source>
</evidence>
<evidence type="ECO:0000256" key="3">
    <source>
        <dbReference type="ARBA" id="ARBA00023125"/>
    </source>
</evidence>
<keyword evidence="3" id="KW-0238">DNA-binding</keyword>
<dbReference type="InterPro" id="IPR036388">
    <property type="entry name" value="WH-like_DNA-bd_sf"/>
</dbReference>
<proteinExistence type="inferred from homology"/>
<accession>A0ABU8RND6</accession>
<dbReference type="Proteomes" id="UP001387100">
    <property type="component" value="Unassembled WGS sequence"/>
</dbReference>
<evidence type="ECO:0000313" key="6">
    <source>
        <dbReference type="EMBL" id="MEJ5946577.1"/>
    </source>
</evidence>
<dbReference type="PANTHER" id="PTHR34294">
    <property type="entry name" value="TRANSCRIPTIONAL REGULATOR-RELATED"/>
    <property type="match status" value="1"/>
</dbReference>
<evidence type="ECO:0000259" key="5">
    <source>
        <dbReference type="Pfam" id="PF04198"/>
    </source>
</evidence>
<protein>
    <submittedName>
        <fullName evidence="6">Sugar-binding domain-containing protein</fullName>
    </submittedName>
</protein>
<evidence type="ECO:0000256" key="2">
    <source>
        <dbReference type="ARBA" id="ARBA00023015"/>
    </source>
</evidence>
<name>A0ABU8RND6_9ACTN</name>
<comment type="similarity">
    <text evidence="1">Belongs to the SorC transcriptional regulatory family.</text>
</comment>
<dbReference type="InterPro" id="IPR051054">
    <property type="entry name" value="SorC_transcr_regulators"/>
</dbReference>
<keyword evidence="2" id="KW-0805">Transcription regulation</keyword>
<gene>
    <name evidence="6" type="ORF">WDZ17_14865</name>
</gene>
<dbReference type="InterPro" id="IPR007324">
    <property type="entry name" value="Sugar-bd_dom_put"/>
</dbReference>
<reference evidence="6 7" key="1">
    <citation type="journal article" date="2017" name="Int. J. Syst. Evol. Microbiol.">
        <title>Pseudokineococcus basanitobsidens sp. nov., isolated from volcanic rock.</title>
        <authorList>
            <person name="Lee D.W."/>
            <person name="Park M.Y."/>
            <person name="Kim J.J."/>
            <person name="Kim B.S."/>
        </authorList>
    </citation>
    <scope>NUCLEOTIDE SEQUENCE [LARGE SCALE GENOMIC DNA]</scope>
    <source>
        <strain evidence="6 7">DSM 103726</strain>
    </source>
</reference>
<keyword evidence="7" id="KW-1185">Reference proteome</keyword>
<sequence length="325" mass="34353">MPRRPAARPVRREPDDAALLASVARRYYVDDESKVSIAEGLGVSRFHVARLLREARDRGLVTIAISTGGLVDGDLGAALQDHLGVRRAVVVAAVPDQTSAVVVRNLGRVLADLLSTEVVEDEVLGLAWSRVEASMVEQLASIERCTVVQLAGHLLVEGETSSGIELVRRTAALGGGAAYPIYAPMVVDDAVSAAALRRSPEVAHALARADHLDRAVVSIGAWGSSRSRVFRRLSPEVQQRGVDLGAVGEISGRVFDDSGALLPEILDDRVVAATLDQIRSTPTVVATSWGAESAGAVATVSRVGWVDTLVVDESLARALLSARAR</sequence>
<organism evidence="6 7">
    <name type="scientific">Pseudokineococcus basanitobsidens</name>
    <dbReference type="NCBI Taxonomy" id="1926649"/>
    <lineage>
        <taxon>Bacteria</taxon>
        <taxon>Bacillati</taxon>
        <taxon>Actinomycetota</taxon>
        <taxon>Actinomycetes</taxon>
        <taxon>Kineosporiales</taxon>
        <taxon>Kineosporiaceae</taxon>
        <taxon>Pseudokineococcus</taxon>
    </lineage>
</organism>
<keyword evidence="4" id="KW-0804">Transcription</keyword>
<dbReference type="SUPFAM" id="SSF100950">
    <property type="entry name" value="NagB/RpiA/CoA transferase-like"/>
    <property type="match status" value="1"/>
</dbReference>
<dbReference type="Gene3D" id="1.10.10.10">
    <property type="entry name" value="Winged helix-like DNA-binding domain superfamily/Winged helix DNA-binding domain"/>
    <property type="match status" value="1"/>
</dbReference>
<dbReference type="EMBL" id="JBBIAA010000026">
    <property type="protein sequence ID" value="MEJ5946577.1"/>
    <property type="molecule type" value="Genomic_DNA"/>
</dbReference>
<evidence type="ECO:0000256" key="1">
    <source>
        <dbReference type="ARBA" id="ARBA00010466"/>
    </source>
</evidence>
<dbReference type="PANTHER" id="PTHR34294:SF1">
    <property type="entry name" value="TRANSCRIPTIONAL REGULATOR LSRR"/>
    <property type="match status" value="1"/>
</dbReference>
<dbReference type="Pfam" id="PF04198">
    <property type="entry name" value="Sugar-bind"/>
    <property type="match status" value="1"/>
</dbReference>
<dbReference type="Gene3D" id="3.40.50.1360">
    <property type="match status" value="1"/>
</dbReference>